<evidence type="ECO:0000256" key="8">
    <source>
        <dbReference type="ARBA" id="ARBA00012016"/>
    </source>
</evidence>
<evidence type="ECO:0000256" key="5">
    <source>
        <dbReference type="ARBA" id="ARBA00004692"/>
    </source>
</evidence>
<dbReference type="GO" id="GO:0005524">
    <property type="term" value="F:ATP binding"/>
    <property type="evidence" value="ECO:0007669"/>
    <property type="project" value="UniProtKB-KW"/>
</dbReference>
<evidence type="ECO:0000256" key="15">
    <source>
        <dbReference type="ARBA" id="ARBA00023134"/>
    </source>
</evidence>
<name>A0AAN1UV23_SYNEL</name>
<comment type="function">
    <text evidence="4">Catalyzes ATP-dependent phosphorylation of adenosylcobinamide and addition of GMP to adenosylcobinamide phosphate.</text>
</comment>
<dbReference type="AlphaFoldDB" id="A0AAN1UV23"/>
<evidence type="ECO:0000256" key="10">
    <source>
        <dbReference type="ARBA" id="ARBA00022573"/>
    </source>
</evidence>
<evidence type="ECO:0000256" key="13">
    <source>
        <dbReference type="ARBA" id="ARBA00022777"/>
    </source>
</evidence>
<dbReference type="CDD" id="cd00544">
    <property type="entry name" value="CobU"/>
    <property type="match status" value="1"/>
</dbReference>
<evidence type="ECO:0000256" key="14">
    <source>
        <dbReference type="ARBA" id="ARBA00022840"/>
    </source>
</evidence>
<evidence type="ECO:0000313" key="20">
    <source>
        <dbReference type="EMBL" id="AZB73180.2"/>
    </source>
</evidence>
<evidence type="ECO:0000256" key="11">
    <source>
        <dbReference type="ARBA" id="ARBA00022679"/>
    </source>
</evidence>
<feature type="active site" description="GMP-histidine intermediate" evidence="18">
    <location>
        <position position="50"/>
    </location>
</feature>
<feature type="binding site" evidence="19">
    <location>
        <begin position="7"/>
        <end position="14"/>
    </location>
    <ligand>
        <name>GTP</name>
        <dbReference type="ChEBI" id="CHEBI:37565"/>
    </ligand>
</feature>
<evidence type="ECO:0000256" key="19">
    <source>
        <dbReference type="PIRSR" id="PIRSR006135-2"/>
    </source>
</evidence>
<evidence type="ECO:0000256" key="7">
    <source>
        <dbReference type="ARBA" id="ARBA00007490"/>
    </source>
</evidence>
<comment type="catalytic activity">
    <reaction evidence="1">
        <text>adenosylcob(III)inamide + ATP = adenosylcob(III)inamide phosphate + ADP + H(+)</text>
        <dbReference type="Rhea" id="RHEA:15769"/>
        <dbReference type="ChEBI" id="CHEBI:2480"/>
        <dbReference type="ChEBI" id="CHEBI:15378"/>
        <dbReference type="ChEBI" id="CHEBI:30616"/>
        <dbReference type="ChEBI" id="CHEBI:58502"/>
        <dbReference type="ChEBI" id="CHEBI:456216"/>
        <dbReference type="EC" id="2.7.1.156"/>
    </reaction>
</comment>
<comment type="catalytic activity">
    <reaction evidence="2">
        <text>adenosylcob(III)inamide phosphate + GTP + H(+) = adenosylcob(III)inamide-GDP + diphosphate</text>
        <dbReference type="Rhea" id="RHEA:22712"/>
        <dbReference type="ChEBI" id="CHEBI:15378"/>
        <dbReference type="ChEBI" id="CHEBI:33019"/>
        <dbReference type="ChEBI" id="CHEBI:37565"/>
        <dbReference type="ChEBI" id="CHEBI:58502"/>
        <dbReference type="ChEBI" id="CHEBI:60487"/>
        <dbReference type="EC" id="2.7.7.62"/>
    </reaction>
</comment>
<evidence type="ECO:0000256" key="3">
    <source>
        <dbReference type="ARBA" id="ARBA00001522"/>
    </source>
</evidence>
<feature type="binding site" evidence="19">
    <location>
        <begin position="32"/>
        <end position="34"/>
    </location>
    <ligand>
        <name>GTP</name>
        <dbReference type="ChEBI" id="CHEBI:37565"/>
    </ligand>
</feature>
<evidence type="ECO:0000256" key="1">
    <source>
        <dbReference type="ARBA" id="ARBA00000312"/>
    </source>
</evidence>
<organism evidence="20 21">
    <name type="scientific">Synechococcus elongatus PCC 11801</name>
    <dbReference type="NCBI Taxonomy" id="2219813"/>
    <lineage>
        <taxon>Bacteria</taxon>
        <taxon>Bacillati</taxon>
        <taxon>Cyanobacteriota</taxon>
        <taxon>Cyanophyceae</taxon>
        <taxon>Synechococcales</taxon>
        <taxon>Synechococcaceae</taxon>
        <taxon>Synechococcus</taxon>
    </lineage>
</organism>
<evidence type="ECO:0000256" key="9">
    <source>
        <dbReference type="ARBA" id="ARBA00012523"/>
    </source>
</evidence>
<dbReference type="EC" id="2.7.1.156" evidence="8"/>
<reference evidence="20 21" key="1">
    <citation type="journal article" date="2018" name="Sci. Rep.">
        <title>Genome Features and Biochemical Characteristics of a Robust, Fast Growing and Naturally Transformable Cyanobacterium Synechococcus elongatus PCC 11801 Isolated from India.</title>
        <authorList>
            <person name="Jaiswal D."/>
            <person name="Sengupta A."/>
            <person name="Sohoni S."/>
            <person name="Sengupta S."/>
            <person name="Phadnavis A.G."/>
            <person name="Pakrasi H.B."/>
            <person name="Wangikar P.P."/>
        </authorList>
    </citation>
    <scope>NUCLEOTIDE SEQUENCE [LARGE SCALE GENOMIC DNA]</scope>
    <source>
        <strain evidence="20 21">PCC 11801</strain>
    </source>
</reference>
<proteinExistence type="inferred from homology"/>
<comment type="pathway">
    <text evidence="6">Cofactor biosynthesis; adenosylcobalamin biosynthesis; adenosylcobalamin from cob(II)yrinate a,c-diamide: step 5/7.</text>
</comment>
<dbReference type="Gene3D" id="3.40.50.300">
    <property type="entry name" value="P-loop containing nucleotide triphosphate hydrolases"/>
    <property type="match status" value="1"/>
</dbReference>
<dbReference type="PANTHER" id="PTHR34848">
    <property type="match status" value="1"/>
</dbReference>
<comment type="similarity">
    <text evidence="7">Belongs to the CobU/CobP family.</text>
</comment>
<keyword evidence="14" id="KW-0067">ATP-binding</keyword>
<dbReference type="InterPro" id="IPR027417">
    <property type="entry name" value="P-loop_NTPase"/>
</dbReference>
<evidence type="ECO:0000256" key="16">
    <source>
        <dbReference type="ARBA" id="ARBA00029570"/>
    </source>
</evidence>
<keyword evidence="11 20" id="KW-0808">Transferase</keyword>
<dbReference type="GO" id="GO:0005525">
    <property type="term" value="F:GTP binding"/>
    <property type="evidence" value="ECO:0007669"/>
    <property type="project" value="UniProtKB-KW"/>
</dbReference>
<comment type="pathway">
    <text evidence="5">Cofactor biosynthesis; adenosylcobalamin biosynthesis; adenosylcobalamin from cob(II)yrinate a,c-diamide: step 6/7.</text>
</comment>
<evidence type="ECO:0000256" key="18">
    <source>
        <dbReference type="PIRSR" id="PIRSR006135-1"/>
    </source>
</evidence>
<evidence type="ECO:0000256" key="17">
    <source>
        <dbReference type="ARBA" id="ARBA00030571"/>
    </source>
</evidence>
<dbReference type="SUPFAM" id="SSF52540">
    <property type="entry name" value="P-loop containing nucleoside triphosphate hydrolases"/>
    <property type="match status" value="1"/>
</dbReference>
<dbReference type="RefSeq" id="WP_338441762.1">
    <property type="nucleotide sequence ID" value="NZ_CP030139.2"/>
</dbReference>
<comment type="catalytic activity">
    <reaction evidence="3">
        <text>adenosylcob(III)inamide + GTP = adenosylcob(III)inamide phosphate + GDP + H(+)</text>
        <dbReference type="Rhea" id="RHEA:15765"/>
        <dbReference type="ChEBI" id="CHEBI:2480"/>
        <dbReference type="ChEBI" id="CHEBI:15378"/>
        <dbReference type="ChEBI" id="CHEBI:37565"/>
        <dbReference type="ChEBI" id="CHEBI:58189"/>
        <dbReference type="ChEBI" id="CHEBI:58502"/>
        <dbReference type="EC" id="2.7.1.156"/>
    </reaction>
</comment>
<evidence type="ECO:0000313" key="21">
    <source>
        <dbReference type="Proteomes" id="UP000267249"/>
    </source>
</evidence>
<dbReference type="PIRSF" id="PIRSF006135">
    <property type="entry name" value="CobU"/>
    <property type="match status" value="1"/>
</dbReference>
<gene>
    <name evidence="20" type="primary">cobU</name>
    <name evidence="20" type="ORF">DOP62_11055</name>
</gene>
<dbReference type="GO" id="GO:0008820">
    <property type="term" value="F:cobinamide phosphate guanylyltransferase activity"/>
    <property type="evidence" value="ECO:0007669"/>
    <property type="project" value="UniProtKB-EC"/>
</dbReference>
<keyword evidence="20" id="KW-0548">Nucleotidyltransferase</keyword>
<feature type="binding site" evidence="19">
    <location>
        <position position="83"/>
    </location>
    <ligand>
        <name>GTP</name>
        <dbReference type="ChEBI" id="CHEBI:37565"/>
    </ligand>
</feature>
<dbReference type="EC" id="2.7.7.62" evidence="9"/>
<accession>A0AAN1UV23</accession>
<sequence>MLTVVTGPSRSGKSEWAEELAHQSQQKVIYIATAQVDPEDPEWCDRISQHQQRRPSDWQTLNIQDELATVIATTSDRDCLLIDSLGTWVAAYLDQSEADWNQQTQAFLAALHNCLASVIIVAEETGWGVVPAYPLGRQFRDRLGSLTRQVSNHADHVFLAVAGYAIDLKQLGVQIPGSIYRNPQDLNHSLAD</sequence>
<keyword evidence="12 19" id="KW-0547">Nucleotide-binding</keyword>
<dbReference type="EMBL" id="CP030139">
    <property type="protein sequence ID" value="AZB73180.2"/>
    <property type="molecule type" value="Genomic_DNA"/>
</dbReference>
<evidence type="ECO:0000256" key="4">
    <source>
        <dbReference type="ARBA" id="ARBA00003889"/>
    </source>
</evidence>
<dbReference type="InterPro" id="IPR003203">
    <property type="entry name" value="CobU/CobP"/>
</dbReference>
<keyword evidence="15 19" id="KW-0342">GTP-binding</keyword>
<dbReference type="Proteomes" id="UP000267249">
    <property type="component" value="Chromosome"/>
</dbReference>
<evidence type="ECO:0000256" key="6">
    <source>
        <dbReference type="ARBA" id="ARBA00005159"/>
    </source>
</evidence>
<evidence type="ECO:0000256" key="2">
    <source>
        <dbReference type="ARBA" id="ARBA00000711"/>
    </source>
</evidence>
<dbReference type="GO" id="GO:0043752">
    <property type="term" value="F:adenosylcobinamide kinase activity"/>
    <property type="evidence" value="ECO:0007669"/>
    <property type="project" value="UniProtKB-EC"/>
</dbReference>
<dbReference type="PANTHER" id="PTHR34848:SF1">
    <property type="entry name" value="BIFUNCTIONAL ADENOSYLCOBALAMIN BIOSYNTHESIS PROTEIN COBU"/>
    <property type="match status" value="1"/>
</dbReference>
<protein>
    <recommendedName>
        <fullName evidence="16">Adenosylcobinamide kinase</fullName>
        <ecNumber evidence="8">2.7.1.156</ecNumber>
        <ecNumber evidence="9">2.7.7.62</ecNumber>
    </recommendedName>
    <alternativeName>
        <fullName evidence="17">Adenosylcobinamide-phosphate guanylyltransferase</fullName>
    </alternativeName>
</protein>
<dbReference type="NCBIfam" id="NF004469">
    <property type="entry name" value="PRK05800.1"/>
    <property type="match status" value="1"/>
</dbReference>
<dbReference type="Pfam" id="PF02283">
    <property type="entry name" value="CobU"/>
    <property type="match status" value="1"/>
</dbReference>
<dbReference type="GO" id="GO:0009236">
    <property type="term" value="P:cobalamin biosynthetic process"/>
    <property type="evidence" value="ECO:0007669"/>
    <property type="project" value="UniProtKB-KW"/>
</dbReference>
<keyword evidence="13 20" id="KW-0418">Kinase</keyword>
<keyword evidence="10" id="KW-0169">Cobalamin biosynthesis</keyword>
<evidence type="ECO:0000256" key="12">
    <source>
        <dbReference type="ARBA" id="ARBA00022741"/>
    </source>
</evidence>